<reference evidence="6" key="1">
    <citation type="journal article" date="2021" name="Front. Microbiol.">
        <title>Comprehensive Comparative Genomics and Phenotyping of Methylobacterium Species.</title>
        <authorList>
            <person name="Alessa O."/>
            <person name="Ogura Y."/>
            <person name="Fujitani Y."/>
            <person name="Takami H."/>
            <person name="Hayashi T."/>
            <person name="Sahin N."/>
            <person name="Tani A."/>
        </authorList>
    </citation>
    <scope>NUCLEOTIDE SEQUENCE</scope>
    <source>
        <strain evidence="6">DSM 17168</strain>
    </source>
</reference>
<evidence type="ECO:0000259" key="5">
    <source>
        <dbReference type="Pfam" id="PF00551"/>
    </source>
</evidence>
<dbReference type="EMBL" id="BPQQ01000031">
    <property type="protein sequence ID" value="GJE00940.1"/>
    <property type="molecule type" value="Genomic_DNA"/>
</dbReference>
<accession>A0ABQ4SEJ5</accession>
<evidence type="ECO:0000256" key="4">
    <source>
        <dbReference type="HAMAP-Rule" id="MF_01930"/>
    </source>
</evidence>
<protein>
    <recommendedName>
        <fullName evidence="4">Phosphoribosylglycinamide formyltransferase</fullName>
        <ecNumber evidence="4">2.1.2.2</ecNumber>
    </recommendedName>
    <alternativeName>
        <fullName evidence="4">5'-phosphoribosylglycinamide transformylase</fullName>
    </alternativeName>
    <alternativeName>
        <fullName evidence="4">GAR transformylase</fullName>
        <shortName evidence="4">GART</shortName>
    </alternativeName>
</protein>
<keyword evidence="3 4" id="KW-0658">Purine biosynthesis</keyword>
<name>A0ABQ4SEJ5_9HYPH</name>
<dbReference type="SUPFAM" id="SSF53328">
    <property type="entry name" value="Formyltransferase"/>
    <property type="match status" value="1"/>
</dbReference>
<dbReference type="InterPro" id="IPR004607">
    <property type="entry name" value="GART"/>
</dbReference>
<feature type="binding site" evidence="4">
    <location>
        <begin position="24"/>
        <end position="26"/>
    </location>
    <ligand>
        <name>N(1)-(5-phospho-beta-D-ribosyl)glycinamide</name>
        <dbReference type="ChEBI" id="CHEBI:143788"/>
    </ligand>
</feature>
<evidence type="ECO:0000256" key="3">
    <source>
        <dbReference type="ARBA" id="ARBA00022755"/>
    </source>
</evidence>
<proteinExistence type="inferred from homology"/>
<dbReference type="PANTHER" id="PTHR43369">
    <property type="entry name" value="PHOSPHORIBOSYLGLYCINAMIDE FORMYLTRANSFERASE"/>
    <property type="match status" value="1"/>
</dbReference>
<feature type="active site" description="Proton donor" evidence="4">
    <location>
        <position position="121"/>
    </location>
</feature>
<evidence type="ECO:0000313" key="6">
    <source>
        <dbReference type="EMBL" id="GJE00940.1"/>
    </source>
</evidence>
<dbReference type="Gene3D" id="3.40.50.170">
    <property type="entry name" value="Formyl transferase, N-terminal domain"/>
    <property type="match status" value="1"/>
</dbReference>
<dbReference type="NCBIfam" id="TIGR00639">
    <property type="entry name" value="PurN"/>
    <property type="match status" value="1"/>
</dbReference>
<dbReference type="InterPro" id="IPR036477">
    <property type="entry name" value="Formyl_transf_N_sf"/>
</dbReference>
<dbReference type="EC" id="2.1.2.2" evidence="4"/>
<comment type="catalytic activity">
    <reaction evidence="4">
        <text>N(1)-(5-phospho-beta-D-ribosyl)glycinamide + (6R)-10-formyltetrahydrofolate = N(2)-formyl-N(1)-(5-phospho-beta-D-ribosyl)glycinamide + (6S)-5,6,7,8-tetrahydrofolate + H(+)</text>
        <dbReference type="Rhea" id="RHEA:15053"/>
        <dbReference type="ChEBI" id="CHEBI:15378"/>
        <dbReference type="ChEBI" id="CHEBI:57453"/>
        <dbReference type="ChEBI" id="CHEBI:143788"/>
        <dbReference type="ChEBI" id="CHEBI:147286"/>
        <dbReference type="ChEBI" id="CHEBI:195366"/>
        <dbReference type="EC" id="2.1.2.2"/>
    </reaction>
</comment>
<comment type="caution">
    <text evidence="6">The sequence shown here is derived from an EMBL/GenBank/DDBJ whole genome shotgun (WGS) entry which is preliminary data.</text>
</comment>
<comment type="function">
    <text evidence="4">Catalyzes the transfer of a formyl group from 10-formyltetrahydrofolate to 5-phospho-ribosyl-glycinamide (GAR), producing 5-phospho-ribosyl-N-formylglycinamide (FGAR) and tetrahydrofolate.</text>
</comment>
<feature type="domain" description="Formyl transferase N-terminal" evidence="5">
    <location>
        <begin position="15"/>
        <end position="194"/>
    </location>
</feature>
<comment type="pathway">
    <text evidence="1 4">Purine metabolism; IMP biosynthesis via de novo pathway; N(2)-formyl-N(1)-(5-phospho-D-ribosyl)glycinamide from N(1)-(5-phospho-D-ribosyl)glycinamide (10-formyl THF route): step 1/1.</text>
</comment>
<organism evidence="6 7">
    <name type="scientific">Methylobacterium isbiliense</name>
    <dbReference type="NCBI Taxonomy" id="315478"/>
    <lineage>
        <taxon>Bacteria</taxon>
        <taxon>Pseudomonadati</taxon>
        <taxon>Pseudomonadota</taxon>
        <taxon>Alphaproteobacteria</taxon>
        <taxon>Hyphomicrobiales</taxon>
        <taxon>Methylobacteriaceae</taxon>
        <taxon>Methylobacterium</taxon>
    </lineage>
</organism>
<reference evidence="6" key="2">
    <citation type="submission" date="2021-08" db="EMBL/GenBank/DDBJ databases">
        <authorList>
            <person name="Tani A."/>
            <person name="Ola A."/>
            <person name="Ogura Y."/>
            <person name="Katsura K."/>
            <person name="Hayashi T."/>
        </authorList>
    </citation>
    <scope>NUCLEOTIDE SEQUENCE</scope>
    <source>
        <strain evidence="6">DSM 17168</strain>
    </source>
</reference>
<dbReference type="Proteomes" id="UP001055153">
    <property type="component" value="Unassembled WGS sequence"/>
</dbReference>
<sequence length="227" mass="23493">MTGRPDTPRVADQPRIAVLISGRGSNMVSLLRASAAPGFPGRFVLALSNRPEAAGLAHAAAAGLATEALDHRAFPDRPAFDAALDARLRAHAIDLVVLAGFMRVLTPGFVEAWAGRMLNIHPSLLPLFRGTHTHEQALAAGVRLHGCTVHFVVPELDAGPIVAQAAVPVLPGDDAEALAARVLAEEHRLYPAAVALVSSGRARLEDGRVVFAPGVAGGAGALHSLPA</sequence>
<feature type="binding site" evidence="4">
    <location>
        <position position="119"/>
    </location>
    <ligand>
        <name>(6R)-10-formyltetrahydrofolate</name>
        <dbReference type="ChEBI" id="CHEBI:195366"/>
    </ligand>
</feature>
<dbReference type="HAMAP" id="MF_01930">
    <property type="entry name" value="PurN"/>
    <property type="match status" value="1"/>
</dbReference>
<evidence type="ECO:0000256" key="1">
    <source>
        <dbReference type="ARBA" id="ARBA00005054"/>
    </source>
</evidence>
<evidence type="ECO:0000313" key="7">
    <source>
        <dbReference type="Proteomes" id="UP001055153"/>
    </source>
</evidence>
<comment type="similarity">
    <text evidence="4">Belongs to the GART family.</text>
</comment>
<feature type="site" description="Raises pKa of active site His" evidence="4">
    <location>
        <position position="157"/>
    </location>
</feature>
<gene>
    <name evidence="4 6" type="primary">purN</name>
    <name evidence="6" type="ORF">GMJLKIPL_2868</name>
</gene>
<dbReference type="PANTHER" id="PTHR43369:SF2">
    <property type="entry name" value="PHOSPHORIBOSYLGLYCINAMIDE FORMYLTRANSFERASE"/>
    <property type="match status" value="1"/>
</dbReference>
<dbReference type="CDD" id="cd08645">
    <property type="entry name" value="FMT_core_GART"/>
    <property type="match status" value="1"/>
</dbReference>
<dbReference type="InterPro" id="IPR002376">
    <property type="entry name" value="Formyl_transf_N"/>
</dbReference>
<keyword evidence="2 4" id="KW-0808">Transferase</keyword>
<feature type="binding site" evidence="4">
    <location>
        <position position="77"/>
    </location>
    <ligand>
        <name>(6R)-10-formyltetrahydrofolate</name>
        <dbReference type="ChEBI" id="CHEBI:195366"/>
    </ligand>
</feature>
<dbReference type="RefSeq" id="WP_283206001.1">
    <property type="nucleotide sequence ID" value="NZ_BPQQ01000031.1"/>
</dbReference>
<evidence type="ECO:0000256" key="2">
    <source>
        <dbReference type="ARBA" id="ARBA00022679"/>
    </source>
</evidence>
<comment type="caution">
    <text evidence="4">Lacks conserved residue(s) required for the propagation of feature annotation.</text>
</comment>
<dbReference type="Pfam" id="PF00551">
    <property type="entry name" value="Formyl_trans_N"/>
    <property type="match status" value="1"/>
</dbReference>
<keyword evidence="7" id="KW-1185">Reference proteome</keyword>